<evidence type="ECO:0000256" key="9">
    <source>
        <dbReference type="ARBA" id="ARBA00022741"/>
    </source>
</evidence>
<keyword evidence="11 17" id="KW-0067">ATP-binding</keyword>
<gene>
    <name evidence="22" type="ORF">Taro_052189</name>
</gene>
<dbReference type="Proteomes" id="UP000652761">
    <property type="component" value="Unassembled WGS sequence"/>
</dbReference>
<keyword evidence="5" id="KW-0808">Transferase</keyword>
<evidence type="ECO:0000256" key="1">
    <source>
        <dbReference type="ARBA" id="ARBA00004167"/>
    </source>
</evidence>
<keyword evidence="6 19" id="KW-0812">Transmembrane</keyword>
<feature type="domain" description="Gnk2-homologous" evidence="21">
    <location>
        <begin position="114"/>
        <end position="216"/>
    </location>
</feature>
<dbReference type="InterPro" id="IPR011009">
    <property type="entry name" value="Kinase-like_dom_sf"/>
</dbReference>
<keyword evidence="13 19" id="KW-0472">Membrane</keyword>
<dbReference type="GO" id="GO:0004674">
    <property type="term" value="F:protein serine/threonine kinase activity"/>
    <property type="evidence" value="ECO:0007669"/>
    <property type="project" value="UniProtKB-KW"/>
</dbReference>
<evidence type="ECO:0000256" key="13">
    <source>
        <dbReference type="ARBA" id="ARBA00023136"/>
    </source>
</evidence>
<comment type="catalytic activity">
    <reaction evidence="16">
        <text>L-seryl-[protein] + ATP = O-phospho-L-seryl-[protein] + ADP + H(+)</text>
        <dbReference type="Rhea" id="RHEA:17989"/>
        <dbReference type="Rhea" id="RHEA-COMP:9863"/>
        <dbReference type="Rhea" id="RHEA-COMP:11604"/>
        <dbReference type="ChEBI" id="CHEBI:15378"/>
        <dbReference type="ChEBI" id="CHEBI:29999"/>
        <dbReference type="ChEBI" id="CHEBI:30616"/>
        <dbReference type="ChEBI" id="CHEBI:83421"/>
        <dbReference type="ChEBI" id="CHEBI:456216"/>
        <dbReference type="EC" id="2.7.11.1"/>
    </reaction>
</comment>
<keyword evidence="7" id="KW-0732">Signal</keyword>
<dbReference type="FunFam" id="3.30.430.20:FF:000003">
    <property type="entry name" value="Cysteine-rich RLK (RECEPTOR-like protein kinase) 10"/>
    <property type="match status" value="1"/>
</dbReference>
<keyword evidence="9 17" id="KW-0547">Nucleotide-binding</keyword>
<dbReference type="GO" id="GO:0005524">
    <property type="term" value="F:ATP binding"/>
    <property type="evidence" value="ECO:0007669"/>
    <property type="project" value="UniProtKB-UniRule"/>
</dbReference>
<feature type="binding site" evidence="17">
    <location>
        <position position="468"/>
    </location>
    <ligand>
        <name>ATP</name>
        <dbReference type="ChEBI" id="CHEBI:30616"/>
    </ligand>
</feature>
<dbReference type="FunFam" id="3.30.430.20:FF:000002">
    <property type="entry name" value="Cysteine-rich receptor-like protein kinase 10"/>
    <property type="match status" value="1"/>
</dbReference>
<feature type="non-terminal residue" evidence="22">
    <location>
        <position position="711"/>
    </location>
</feature>
<evidence type="ECO:0000256" key="2">
    <source>
        <dbReference type="ARBA" id="ARBA00012513"/>
    </source>
</evidence>
<dbReference type="PROSITE" id="PS00108">
    <property type="entry name" value="PROTEIN_KINASE_ST"/>
    <property type="match status" value="1"/>
</dbReference>
<accession>A0A843XJ39</accession>
<dbReference type="PROSITE" id="PS00107">
    <property type="entry name" value="PROTEIN_KINASE_ATP"/>
    <property type="match status" value="1"/>
</dbReference>
<feature type="compositionally biased region" description="Polar residues" evidence="18">
    <location>
        <begin position="1"/>
        <end position="17"/>
    </location>
</feature>
<comment type="catalytic activity">
    <reaction evidence="15">
        <text>L-threonyl-[protein] + ATP = O-phospho-L-threonyl-[protein] + ADP + H(+)</text>
        <dbReference type="Rhea" id="RHEA:46608"/>
        <dbReference type="Rhea" id="RHEA-COMP:11060"/>
        <dbReference type="Rhea" id="RHEA-COMP:11605"/>
        <dbReference type="ChEBI" id="CHEBI:15378"/>
        <dbReference type="ChEBI" id="CHEBI:30013"/>
        <dbReference type="ChEBI" id="CHEBI:30616"/>
        <dbReference type="ChEBI" id="CHEBI:61977"/>
        <dbReference type="ChEBI" id="CHEBI:456216"/>
        <dbReference type="EC" id="2.7.11.1"/>
    </reaction>
</comment>
<protein>
    <recommendedName>
        <fullName evidence="2">non-specific serine/threonine protein kinase</fullName>
        <ecNumber evidence="2">2.7.11.1</ecNumber>
    </recommendedName>
</protein>
<keyword evidence="4" id="KW-0597">Phosphoprotein</keyword>
<dbReference type="InterPro" id="IPR008271">
    <property type="entry name" value="Ser/Thr_kinase_AS"/>
</dbReference>
<dbReference type="Gene3D" id="3.30.430.20">
    <property type="entry name" value="Gnk2 domain, C-X8-C-X2-C motif"/>
    <property type="match status" value="2"/>
</dbReference>
<evidence type="ECO:0000256" key="11">
    <source>
        <dbReference type="ARBA" id="ARBA00022840"/>
    </source>
</evidence>
<evidence type="ECO:0000256" key="5">
    <source>
        <dbReference type="ARBA" id="ARBA00022679"/>
    </source>
</evidence>
<reference evidence="22" key="1">
    <citation type="submission" date="2017-07" db="EMBL/GenBank/DDBJ databases">
        <title>Taro Niue Genome Assembly and Annotation.</title>
        <authorList>
            <person name="Atibalentja N."/>
            <person name="Keating K."/>
            <person name="Fields C.J."/>
        </authorList>
    </citation>
    <scope>NUCLEOTIDE SEQUENCE</scope>
    <source>
        <strain evidence="22">Niue_2</strain>
        <tissue evidence="22">Leaf</tissue>
    </source>
</reference>
<evidence type="ECO:0000256" key="4">
    <source>
        <dbReference type="ARBA" id="ARBA00022553"/>
    </source>
</evidence>
<evidence type="ECO:0000256" key="8">
    <source>
        <dbReference type="ARBA" id="ARBA00022737"/>
    </source>
</evidence>
<keyword evidence="10" id="KW-0418">Kinase</keyword>
<comment type="caution">
    <text evidence="22">The sequence shown here is derived from an EMBL/GenBank/DDBJ whole genome shotgun (WGS) entry which is preliminary data.</text>
</comment>
<organism evidence="22 23">
    <name type="scientific">Colocasia esculenta</name>
    <name type="common">Wild taro</name>
    <name type="synonym">Arum esculentum</name>
    <dbReference type="NCBI Taxonomy" id="4460"/>
    <lineage>
        <taxon>Eukaryota</taxon>
        <taxon>Viridiplantae</taxon>
        <taxon>Streptophyta</taxon>
        <taxon>Embryophyta</taxon>
        <taxon>Tracheophyta</taxon>
        <taxon>Spermatophyta</taxon>
        <taxon>Magnoliopsida</taxon>
        <taxon>Liliopsida</taxon>
        <taxon>Araceae</taxon>
        <taxon>Aroideae</taxon>
        <taxon>Colocasieae</taxon>
        <taxon>Colocasia</taxon>
    </lineage>
</organism>
<keyword evidence="3" id="KW-0723">Serine/threonine-protein kinase</keyword>
<feature type="transmembrane region" description="Helical" evidence="19">
    <location>
        <begin position="381"/>
        <end position="403"/>
    </location>
</feature>
<sequence length="711" mass="77746">SGSKAHVNGVSNLQASPSPGKLPGNTLHGQGLSTSSWLKSLRLLQTDSCSTRSFLFFSTFSPSLPTIDPQSERKAKRLAMGPSIFCAAPKLAHLLLWTLLVAIPTATTAEPLTQICDATGGSGTNYTANSTFESNLKTLLSSLPASGYTSGYSNGTAGSVPDRVYGLVLCRGDVSASDCRSCLDTAAQEVLQVCPSKRSTVVWYDYCMLRYSDRRFFSVPDDVLKSPMWNTQNLTEVTQFNEQLNLLMARLVLYAAHNRSARMFATGVADYVDPETPKIYGLVQCTMDQSAGDCDTCLTGLISEMPSWAFGKKGARYLKATCNIRYELYSFYKGSAMVSVPLSANATPPTAVLQPPLAPLSPPIDTPDAQDKKKSNSTRTVLAIAIPLGAAFALISIICICFCRRKSKQRKLYMRDAQEITTIESLLFDLSTLRAATGNFSELNLLGQGGFGSVYKGLLPSGQEIAVKRLLAGSGQGVEELKNEVVLLAKLQHRNLVRILGVCLEGEEKLLVYEYVHNRSLDKFLFDPALSHQLNWERRYKIIGGVARGLQYLHDDSQVKIIHRDLKASNILLDAEMNSKISDFGLARLFPGDQTQASTTRVWEHWTGGTVLEIVDSSLSGQYQRSEVLRCTQIGLLCVQEAPAERPTMTSVVLMLSSYSVSLQLPQRPAFFAGYSQSNLSVLKEGLDSSTEARSILYSTNEVSITELDPR</sequence>
<dbReference type="InterPro" id="IPR001245">
    <property type="entry name" value="Ser-Thr/Tyr_kinase_cat_dom"/>
</dbReference>
<evidence type="ECO:0000256" key="7">
    <source>
        <dbReference type="ARBA" id="ARBA00022729"/>
    </source>
</evidence>
<dbReference type="Pfam" id="PF07714">
    <property type="entry name" value="PK_Tyr_Ser-Thr"/>
    <property type="match status" value="1"/>
</dbReference>
<dbReference type="InterPro" id="IPR038408">
    <property type="entry name" value="GNK2_sf"/>
</dbReference>
<feature type="domain" description="Protein kinase" evidence="20">
    <location>
        <begin position="440"/>
        <end position="711"/>
    </location>
</feature>
<evidence type="ECO:0000256" key="17">
    <source>
        <dbReference type="PROSITE-ProRule" id="PRU10141"/>
    </source>
</evidence>
<evidence type="ECO:0000313" key="22">
    <source>
        <dbReference type="EMBL" id="MQM19190.1"/>
    </source>
</evidence>
<dbReference type="OrthoDB" id="4062651at2759"/>
<feature type="domain" description="Gnk2-homologous" evidence="21">
    <location>
        <begin position="222"/>
        <end position="331"/>
    </location>
</feature>
<evidence type="ECO:0000256" key="10">
    <source>
        <dbReference type="ARBA" id="ARBA00022777"/>
    </source>
</evidence>
<dbReference type="GO" id="GO:0005886">
    <property type="term" value="C:plasma membrane"/>
    <property type="evidence" value="ECO:0007669"/>
    <property type="project" value="TreeGrafter"/>
</dbReference>
<dbReference type="SUPFAM" id="SSF56112">
    <property type="entry name" value="Protein kinase-like (PK-like)"/>
    <property type="match status" value="1"/>
</dbReference>
<feature type="region of interest" description="Disordered" evidence="18">
    <location>
        <begin position="1"/>
        <end position="26"/>
    </location>
</feature>
<dbReference type="SMART" id="SM00220">
    <property type="entry name" value="S_TKc"/>
    <property type="match status" value="1"/>
</dbReference>
<dbReference type="FunFam" id="1.10.510.10:FF:001023">
    <property type="entry name" value="Os07g0541700 protein"/>
    <property type="match status" value="1"/>
</dbReference>
<keyword evidence="23" id="KW-1185">Reference proteome</keyword>
<dbReference type="AlphaFoldDB" id="A0A843XJ39"/>
<dbReference type="PROSITE" id="PS51473">
    <property type="entry name" value="GNK2"/>
    <property type="match status" value="2"/>
</dbReference>
<dbReference type="Gene3D" id="1.10.510.10">
    <property type="entry name" value="Transferase(Phosphotransferase) domain 1"/>
    <property type="match status" value="2"/>
</dbReference>
<evidence type="ECO:0000256" key="15">
    <source>
        <dbReference type="ARBA" id="ARBA00047899"/>
    </source>
</evidence>
<dbReference type="PANTHER" id="PTHR27002">
    <property type="entry name" value="RECEPTOR-LIKE SERINE/THREONINE-PROTEIN KINASE SD1-8"/>
    <property type="match status" value="1"/>
</dbReference>
<evidence type="ECO:0000259" key="20">
    <source>
        <dbReference type="PROSITE" id="PS50011"/>
    </source>
</evidence>
<proteinExistence type="predicted"/>
<evidence type="ECO:0000259" key="21">
    <source>
        <dbReference type="PROSITE" id="PS51473"/>
    </source>
</evidence>
<evidence type="ECO:0000256" key="18">
    <source>
        <dbReference type="SAM" id="MobiDB-lite"/>
    </source>
</evidence>
<evidence type="ECO:0000256" key="12">
    <source>
        <dbReference type="ARBA" id="ARBA00022989"/>
    </source>
</evidence>
<dbReference type="CDD" id="cd23509">
    <property type="entry name" value="Gnk2-like"/>
    <property type="match status" value="2"/>
</dbReference>
<dbReference type="Pfam" id="PF01657">
    <property type="entry name" value="Stress-antifung"/>
    <property type="match status" value="2"/>
</dbReference>
<keyword evidence="12 19" id="KW-1133">Transmembrane helix</keyword>
<dbReference type="FunFam" id="3.30.200.20:FF:000142">
    <property type="entry name" value="Cysteine-rich receptor-like protein kinase 10"/>
    <property type="match status" value="1"/>
</dbReference>
<dbReference type="PROSITE" id="PS50011">
    <property type="entry name" value="PROTEIN_KINASE_DOM"/>
    <property type="match status" value="1"/>
</dbReference>
<dbReference type="EMBL" id="NMUH01008733">
    <property type="protein sequence ID" value="MQM19190.1"/>
    <property type="molecule type" value="Genomic_DNA"/>
</dbReference>
<keyword evidence="8" id="KW-0677">Repeat</keyword>
<evidence type="ECO:0000256" key="3">
    <source>
        <dbReference type="ARBA" id="ARBA00022527"/>
    </source>
</evidence>
<dbReference type="EC" id="2.7.11.1" evidence="2"/>
<evidence type="ECO:0000256" key="14">
    <source>
        <dbReference type="ARBA" id="ARBA00023180"/>
    </source>
</evidence>
<name>A0A843XJ39_COLES</name>
<evidence type="ECO:0000313" key="23">
    <source>
        <dbReference type="Proteomes" id="UP000652761"/>
    </source>
</evidence>
<keyword evidence="14" id="KW-0325">Glycoprotein</keyword>
<comment type="subcellular location">
    <subcellularLocation>
        <location evidence="1">Membrane</location>
        <topology evidence="1">Single-pass membrane protein</topology>
    </subcellularLocation>
</comment>
<dbReference type="InterPro" id="IPR000719">
    <property type="entry name" value="Prot_kinase_dom"/>
</dbReference>
<evidence type="ECO:0000256" key="6">
    <source>
        <dbReference type="ARBA" id="ARBA00022692"/>
    </source>
</evidence>
<dbReference type="PANTHER" id="PTHR27002:SF1040">
    <property type="entry name" value="OS07G0538400 PROTEIN"/>
    <property type="match status" value="1"/>
</dbReference>
<evidence type="ECO:0000256" key="16">
    <source>
        <dbReference type="ARBA" id="ARBA00048679"/>
    </source>
</evidence>
<dbReference type="Gene3D" id="3.30.200.20">
    <property type="entry name" value="Phosphorylase Kinase, domain 1"/>
    <property type="match status" value="1"/>
</dbReference>
<dbReference type="InterPro" id="IPR002902">
    <property type="entry name" value="GNK2"/>
</dbReference>
<dbReference type="InterPro" id="IPR017441">
    <property type="entry name" value="Protein_kinase_ATP_BS"/>
</dbReference>
<evidence type="ECO:0000256" key="19">
    <source>
        <dbReference type="SAM" id="Phobius"/>
    </source>
</evidence>